<keyword evidence="2" id="KW-1133">Transmembrane helix</keyword>
<keyword evidence="2" id="KW-0472">Membrane</keyword>
<evidence type="ECO:0000313" key="3">
    <source>
        <dbReference type="EMBL" id="GAA0589309.1"/>
    </source>
</evidence>
<feature type="transmembrane region" description="Helical" evidence="2">
    <location>
        <begin position="428"/>
        <end position="450"/>
    </location>
</feature>
<proteinExistence type="predicted"/>
<gene>
    <name evidence="3" type="ORF">GCM10009416_29850</name>
</gene>
<reference evidence="3 4" key="1">
    <citation type="journal article" date="2019" name="Int. J. Syst. Evol. Microbiol.">
        <title>The Global Catalogue of Microorganisms (GCM) 10K type strain sequencing project: providing services to taxonomists for standard genome sequencing and annotation.</title>
        <authorList>
            <consortium name="The Broad Institute Genomics Platform"/>
            <consortium name="The Broad Institute Genome Sequencing Center for Infectious Disease"/>
            <person name="Wu L."/>
            <person name="Ma J."/>
        </authorList>
    </citation>
    <scope>NUCLEOTIDE SEQUENCE [LARGE SCALE GENOMIC DNA]</scope>
    <source>
        <strain evidence="3 4">JCM 9933</strain>
    </source>
</reference>
<accession>A0ABN1FEU1</accession>
<dbReference type="PANTHER" id="PTHR38442:SF1">
    <property type="entry name" value="INNER MEMBRANE PROTEIN"/>
    <property type="match status" value="1"/>
</dbReference>
<organism evidence="3 4">
    <name type="scientific">Craurococcus roseus</name>
    <dbReference type="NCBI Taxonomy" id="77585"/>
    <lineage>
        <taxon>Bacteria</taxon>
        <taxon>Pseudomonadati</taxon>
        <taxon>Pseudomonadota</taxon>
        <taxon>Alphaproteobacteria</taxon>
        <taxon>Acetobacterales</taxon>
        <taxon>Acetobacteraceae</taxon>
        <taxon>Craurococcus</taxon>
    </lineage>
</organism>
<dbReference type="InterPro" id="IPR007383">
    <property type="entry name" value="DUF445"/>
</dbReference>
<feature type="transmembrane region" description="Helical" evidence="2">
    <location>
        <begin position="47"/>
        <end position="66"/>
    </location>
</feature>
<dbReference type="Proteomes" id="UP001501588">
    <property type="component" value="Unassembled WGS sequence"/>
</dbReference>
<evidence type="ECO:0000313" key="4">
    <source>
        <dbReference type="Proteomes" id="UP001501588"/>
    </source>
</evidence>
<protein>
    <submittedName>
        <fullName evidence="3">DUF445 family protein</fullName>
    </submittedName>
</protein>
<dbReference type="Pfam" id="PF04286">
    <property type="entry name" value="DUF445"/>
    <property type="match status" value="1"/>
</dbReference>
<dbReference type="EMBL" id="BAAAFZ010000046">
    <property type="protein sequence ID" value="GAA0589309.1"/>
    <property type="molecule type" value="Genomic_DNA"/>
</dbReference>
<keyword evidence="4" id="KW-1185">Reference proteome</keyword>
<feature type="region of interest" description="Disordered" evidence="1">
    <location>
        <begin position="15"/>
        <end position="36"/>
    </location>
</feature>
<evidence type="ECO:0000256" key="1">
    <source>
        <dbReference type="SAM" id="MobiDB-lite"/>
    </source>
</evidence>
<dbReference type="PANTHER" id="PTHR38442">
    <property type="entry name" value="INNER MEMBRANE PROTEIN-RELATED"/>
    <property type="match status" value="1"/>
</dbReference>
<sequence length="451" mass="47780">MSSLPRQAIELDAARRPDTVSSASGTGAAGPPDPEAPLRAALARHRAIATGLLVFMAAVMLGSYWLPPGYWTDLLQAAAKAGVVGGLADWFAVTALFRRPLGLPIPHTAIIPMQKERLGQGLGRFVANHVFTEDEVRRVLGRLDLAGILRGFLSDPAASRPAAQALAATLPKVLASLEDGRARRLLARLLPRLAGGPGGARVLARALKALIDGGRHQEVFDLAINQMRGVLSAKEDQLRRAIEARVRAEGGALIGWLAGATVARRLLGAINGELARVEPTDSDLRAAFEAWLRAEIDKLENDPERAAAVGAALRRAVAHPAVAAWIGDAWARLRAALEADAANPEGRAVALLEGAFANIGTLLAEDPKARERLNRAAEGVLAAMLPNARVRLAEFIAGVVAGWDTKQVTEKIELRVGRDLQYVRMNGTLVGFLAGGALFALLTAVFGRVAF</sequence>
<evidence type="ECO:0000256" key="2">
    <source>
        <dbReference type="SAM" id="Phobius"/>
    </source>
</evidence>
<name>A0ABN1FEU1_9PROT</name>
<dbReference type="RefSeq" id="WP_343896153.1">
    <property type="nucleotide sequence ID" value="NZ_BAAAFZ010000046.1"/>
</dbReference>
<keyword evidence="2" id="KW-0812">Transmembrane</keyword>
<comment type="caution">
    <text evidence="3">The sequence shown here is derived from an EMBL/GenBank/DDBJ whole genome shotgun (WGS) entry which is preliminary data.</text>
</comment>